<protein>
    <submittedName>
        <fullName evidence="9">Uncharacterized protein</fullName>
    </submittedName>
</protein>
<evidence type="ECO:0000256" key="8">
    <source>
        <dbReference type="SAM" id="Phobius"/>
    </source>
</evidence>
<dbReference type="EnsemblMetazoa" id="XM_038213945.1">
    <property type="protein sequence ID" value="XP_038069873.1"/>
    <property type="gene ID" value="LOC119739116"/>
</dbReference>
<evidence type="ECO:0000256" key="1">
    <source>
        <dbReference type="ARBA" id="ARBA00004651"/>
    </source>
</evidence>
<dbReference type="AlphaFoldDB" id="A0A914B1T6"/>
<evidence type="ECO:0000256" key="2">
    <source>
        <dbReference type="ARBA" id="ARBA00022448"/>
    </source>
</evidence>
<evidence type="ECO:0000256" key="7">
    <source>
        <dbReference type="ARBA" id="ARBA00023170"/>
    </source>
</evidence>
<proteinExistence type="predicted"/>
<feature type="transmembrane region" description="Helical" evidence="8">
    <location>
        <begin position="32"/>
        <end position="50"/>
    </location>
</feature>
<dbReference type="OrthoDB" id="2376984at2759"/>
<evidence type="ECO:0000313" key="10">
    <source>
        <dbReference type="Proteomes" id="UP000887568"/>
    </source>
</evidence>
<keyword evidence="6 8" id="KW-0472">Membrane</keyword>
<feature type="transmembrane region" description="Helical" evidence="8">
    <location>
        <begin position="113"/>
        <end position="136"/>
    </location>
</feature>
<accession>A0A914B1T6</accession>
<keyword evidence="2" id="KW-0813">Transport</keyword>
<dbReference type="GO" id="GO:0038023">
    <property type="term" value="F:signaling receptor activity"/>
    <property type="evidence" value="ECO:0007669"/>
    <property type="project" value="InterPro"/>
</dbReference>
<dbReference type="GeneID" id="119739116"/>
<keyword evidence="10" id="KW-1185">Reference proteome</keyword>
<keyword evidence="5 8" id="KW-1133">Transmembrane helix</keyword>
<dbReference type="OMA" id="MHIESTH"/>
<comment type="subcellular location">
    <subcellularLocation>
        <location evidence="1">Cell membrane</location>
        <topology evidence="1">Multi-pass membrane protein</topology>
    </subcellularLocation>
</comment>
<feature type="transmembrane region" description="Helical" evidence="8">
    <location>
        <begin position="148"/>
        <end position="171"/>
    </location>
</feature>
<name>A0A914B1T6_PATMI</name>
<dbReference type="Proteomes" id="UP000887568">
    <property type="component" value="Unplaced"/>
</dbReference>
<dbReference type="Pfam" id="PF14752">
    <property type="entry name" value="RBP_receptor"/>
    <property type="match status" value="2"/>
</dbReference>
<dbReference type="InterPro" id="IPR026612">
    <property type="entry name" value="STRA6-like"/>
</dbReference>
<dbReference type="GO" id="GO:0034632">
    <property type="term" value="F:retinol transmembrane transporter activity"/>
    <property type="evidence" value="ECO:0007669"/>
    <property type="project" value="InterPro"/>
</dbReference>
<feature type="transmembrane region" description="Helical" evidence="8">
    <location>
        <begin position="81"/>
        <end position="101"/>
    </location>
</feature>
<sequence>MDEQPSTVNNEYDNTSTSNTTDLSNYFDETAWKTWSLIPACAILILFCFLEKRVNLWPTCCHGRPGVAFPVNLVDSYNNRWAFAFAFGSMSTMLIQADGIFPFTANDIDHTNIMLRGTVTFFAILINALVISLVFYPILLCLQTQWKLLGNIFGLLYSIIWFVFYIGSIIVKSLDVGQDDNRCPKEKFLTVLAKLALFGGGATFFLALMICFLVGLTKEFRKGIKLIVLMWLDLFGRQLKFCDKVAVLPEIRKAWPGFNEVVDKREITVWITSVVAVIFTVIHTIDMQLRYRKHTVMLWKGDRSFVPEGKLPFSTTLVASLRYSGYNVAFTMWGFVVMQLLLWVVLSIIILFKDFALILLKQYWLTLVVTFAFYYAQVYISQIVFLQRAPDQQEQSIFSCRRQTSFGLDNRHVFHVTVYILMFVNFILGMLSCFVRISKALLFGTLYIGRLDRLLLMRDWETWDKGYTAYVGFLQLEVAHTHPVLATFCHFLQETVKTDQASSQKYTTNELVSIVNAQIENGYDVPETTNGRCYSPGEPSSGQ</sequence>
<feature type="transmembrane region" description="Helical" evidence="8">
    <location>
        <begin position="267"/>
        <end position="285"/>
    </location>
</feature>
<organism evidence="9 10">
    <name type="scientific">Patiria miniata</name>
    <name type="common">Bat star</name>
    <name type="synonym">Asterina miniata</name>
    <dbReference type="NCBI Taxonomy" id="46514"/>
    <lineage>
        <taxon>Eukaryota</taxon>
        <taxon>Metazoa</taxon>
        <taxon>Echinodermata</taxon>
        <taxon>Eleutherozoa</taxon>
        <taxon>Asterozoa</taxon>
        <taxon>Asteroidea</taxon>
        <taxon>Valvatacea</taxon>
        <taxon>Valvatida</taxon>
        <taxon>Asterinidae</taxon>
        <taxon>Patiria</taxon>
    </lineage>
</organism>
<evidence type="ECO:0000256" key="5">
    <source>
        <dbReference type="ARBA" id="ARBA00022989"/>
    </source>
</evidence>
<keyword evidence="4 8" id="KW-0812">Transmembrane</keyword>
<evidence type="ECO:0000256" key="4">
    <source>
        <dbReference type="ARBA" id="ARBA00022692"/>
    </source>
</evidence>
<feature type="transmembrane region" description="Helical" evidence="8">
    <location>
        <begin position="191"/>
        <end position="216"/>
    </location>
</feature>
<feature type="transmembrane region" description="Helical" evidence="8">
    <location>
        <begin position="330"/>
        <end position="352"/>
    </location>
</feature>
<feature type="transmembrane region" description="Helical" evidence="8">
    <location>
        <begin position="364"/>
        <end position="385"/>
    </location>
</feature>
<dbReference type="PANTHER" id="PTHR21444:SF15">
    <property type="entry name" value="RECEPTOR FOR RETINOL UPTAKE STRA6"/>
    <property type="match status" value="1"/>
</dbReference>
<evidence type="ECO:0000256" key="3">
    <source>
        <dbReference type="ARBA" id="ARBA00022475"/>
    </source>
</evidence>
<evidence type="ECO:0000313" key="9">
    <source>
        <dbReference type="EnsemblMetazoa" id="XP_038069873.1"/>
    </source>
</evidence>
<evidence type="ECO:0000256" key="6">
    <source>
        <dbReference type="ARBA" id="ARBA00023136"/>
    </source>
</evidence>
<feature type="transmembrane region" description="Helical" evidence="8">
    <location>
        <begin position="418"/>
        <end position="448"/>
    </location>
</feature>
<dbReference type="GO" id="GO:0005886">
    <property type="term" value="C:plasma membrane"/>
    <property type="evidence" value="ECO:0007669"/>
    <property type="project" value="UniProtKB-SubCell"/>
</dbReference>
<keyword evidence="3" id="KW-1003">Cell membrane</keyword>
<dbReference type="RefSeq" id="XP_038069873.1">
    <property type="nucleotide sequence ID" value="XM_038213945.1"/>
</dbReference>
<reference evidence="9" key="1">
    <citation type="submission" date="2022-11" db="UniProtKB">
        <authorList>
            <consortium name="EnsemblMetazoa"/>
        </authorList>
    </citation>
    <scope>IDENTIFICATION</scope>
</reference>
<dbReference type="PANTHER" id="PTHR21444">
    <property type="entry name" value="COILED-COIL DOMAIN-CONTAINING PROTEIN 180"/>
    <property type="match status" value="1"/>
</dbReference>
<keyword evidence="7" id="KW-0675">Receptor</keyword>
<dbReference type="GO" id="GO:0071939">
    <property type="term" value="P:vitamin A import into cell"/>
    <property type="evidence" value="ECO:0007669"/>
    <property type="project" value="TreeGrafter"/>
</dbReference>